<dbReference type="Gene3D" id="2.60.120.10">
    <property type="entry name" value="Jelly Rolls"/>
    <property type="match status" value="1"/>
</dbReference>
<protein>
    <recommendedName>
        <fullName evidence="1">Cupin type-2 domain-containing protein</fullName>
    </recommendedName>
</protein>
<dbReference type="Pfam" id="PF07883">
    <property type="entry name" value="Cupin_2"/>
    <property type="match status" value="1"/>
</dbReference>
<comment type="caution">
    <text evidence="2">The sequence shown here is derived from an EMBL/GenBank/DDBJ whole genome shotgun (WGS) entry which is preliminary data.</text>
</comment>
<accession>A0ABQ0BAE9</accession>
<proteinExistence type="predicted"/>
<gene>
    <name evidence="2" type="ORF">K040078D81_25240</name>
</gene>
<organism evidence="2 3">
    <name type="scientific">Blautia hominis</name>
    <dbReference type="NCBI Taxonomy" id="2025493"/>
    <lineage>
        <taxon>Bacteria</taxon>
        <taxon>Bacillati</taxon>
        <taxon>Bacillota</taxon>
        <taxon>Clostridia</taxon>
        <taxon>Lachnospirales</taxon>
        <taxon>Lachnospiraceae</taxon>
        <taxon>Blautia</taxon>
    </lineage>
</organism>
<name>A0ABQ0BAE9_9FIRM</name>
<feature type="domain" description="Cupin type-2" evidence="1">
    <location>
        <begin position="38"/>
        <end position="96"/>
    </location>
</feature>
<keyword evidence="3" id="KW-1185">Reference proteome</keyword>
<dbReference type="EMBL" id="BAABYW010000001">
    <property type="protein sequence ID" value="GAA6408407.1"/>
    <property type="molecule type" value="Genomic_DNA"/>
</dbReference>
<evidence type="ECO:0000259" key="1">
    <source>
        <dbReference type="Pfam" id="PF07883"/>
    </source>
</evidence>
<sequence length="113" mass="12603">MEGFMTPPKHVNFNAKKLFGKMGEIQDGSIAYLENGGGGPTKNHVHMHDHLFIVVQGEAKVFLDKEEKIIRENESFLVKGTIPHSVWNNSQSTTIMIGLSLHNKDNGEDSLDE</sequence>
<dbReference type="SUPFAM" id="SSF51182">
    <property type="entry name" value="RmlC-like cupins"/>
    <property type="match status" value="1"/>
</dbReference>
<dbReference type="InterPro" id="IPR011051">
    <property type="entry name" value="RmlC_Cupin_sf"/>
</dbReference>
<evidence type="ECO:0000313" key="2">
    <source>
        <dbReference type="EMBL" id="GAA6408407.1"/>
    </source>
</evidence>
<evidence type="ECO:0000313" key="3">
    <source>
        <dbReference type="Proteomes" id="UP001600943"/>
    </source>
</evidence>
<dbReference type="Proteomes" id="UP001600943">
    <property type="component" value="Unassembled WGS sequence"/>
</dbReference>
<dbReference type="InterPro" id="IPR014710">
    <property type="entry name" value="RmlC-like_jellyroll"/>
</dbReference>
<reference evidence="2 3" key="1">
    <citation type="submission" date="2024-04" db="EMBL/GenBank/DDBJ databases">
        <title>Defined microbial consortia suppress multidrug-resistant proinflammatory Enterobacteriaceae via ecological control.</title>
        <authorList>
            <person name="Furuichi M."/>
            <person name="Kawaguchi T."/>
            <person name="Pust M."/>
            <person name="Yasuma K."/>
            <person name="Plichta D."/>
            <person name="Hasegawa N."/>
            <person name="Ohya T."/>
            <person name="Bhattarai S."/>
            <person name="Sasajima S."/>
            <person name="Aoto Y."/>
            <person name="Tuganbaev T."/>
            <person name="Yaginuma M."/>
            <person name="Ueda M."/>
            <person name="Okahashi N."/>
            <person name="Amafuji K."/>
            <person name="Kiridooshi Y."/>
            <person name="Sugita K."/>
            <person name="Strazar M."/>
            <person name="Skelly A."/>
            <person name="Suda W."/>
            <person name="Hattori M."/>
            <person name="Nakamoto N."/>
            <person name="Caballero S."/>
            <person name="Norman J."/>
            <person name="Olle B."/>
            <person name="Tanoue T."/>
            <person name="Arita M."/>
            <person name="Bucci V."/>
            <person name="Atarashi K."/>
            <person name="Xavier R."/>
            <person name="Honda K."/>
        </authorList>
    </citation>
    <scope>NUCLEOTIDE SEQUENCE [LARGE SCALE GENOMIC DNA]</scope>
    <source>
        <strain evidence="3">k04-0078-D8-1</strain>
    </source>
</reference>
<dbReference type="InterPro" id="IPR013096">
    <property type="entry name" value="Cupin_2"/>
</dbReference>